<comment type="caution">
    <text evidence="10">The sequence shown here is derived from an EMBL/GenBank/DDBJ whole genome shotgun (WGS) entry which is preliminary data.</text>
</comment>
<keyword evidence="7" id="KW-0813">Transport</keyword>
<evidence type="ECO:0000313" key="10">
    <source>
        <dbReference type="EMBL" id="TKW64479.1"/>
    </source>
</evidence>
<name>A0A533HYA3_PARDE</name>
<dbReference type="GO" id="GO:0022857">
    <property type="term" value="F:transmembrane transporter activity"/>
    <property type="evidence" value="ECO:0007669"/>
    <property type="project" value="UniProtKB-UniRule"/>
</dbReference>
<feature type="transmembrane region" description="Helical" evidence="8">
    <location>
        <begin position="93"/>
        <end position="123"/>
    </location>
</feature>
<dbReference type="GO" id="GO:0005886">
    <property type="term" value="C:plasma membrane"/>
    <property type="evidence" value="ECO:0007669"/>
    <property type="project" value="UniProtKB-SubCell"/>
</dbReference>
<dbReference type="PANTHER" id="PTHR33362">
    <property type="entry name" value="SIALIC ACID TRAP TRANSPORTER PERMEASE PROTEIN SIAT-RELATED"/>
    <property type="match status" value="1"/>
</dbReference>
<evidence type="ECO:0000256" key="4">
    <source>
        <dbReference type="ARBA" id="ARBA00022692"/>
    </source>
</evidence>
<dbReference type="InterPro" id="IPR004681">
    <property type="entry name" value="TRAP_DctM"/>
</dbReference>
<feature type="transmembrane region" description="Helical" evidence="8">
    <location>
        <begin position="53"/>
        <end position="72"/>
    </location>
</feature>
<dbReference type="Pfam" id="PF06808">
    <property type="entry name" value="DctM"/>
    <property type="match status" value="1"/>
</dbReference>
<comment type="function">
    <text evidence="7">Part of the tripartite ATP-independent periplasmic (TRAP) transport system.</text>
</comment>
<keyword evidence="4 8" id="KW-0812">Transmembrane</keyword>
<feature type="transmembrane region" description="Helical" evidence="8">
    <location>
        <begin position="135"/>
        <end position="166"/>
    </location>
</feature>
<evidence type="ECO:0000256" key="6">
    <source>
        <dbReference type="ARBA" id="ARBA00023136"/>
    </source>
</evidence>
<dbReference type="AlphaFoldDB" id="A0A533HYA3"/>
<dbReference type="InterPro" id="IPR010656">
    <property type="entry name" value="DctM"/>
</dbReference>
<feature type="domain" description="TRAP C4-dicarboxylate transport system permease DctM subunit" evidence="9">
    <location>
        <begin position="35"/>
        <end position="195"/>
    </location>
</feature>
<keyword evidence="6 8" id="KW-0472">Membrane</keyword>
<keyword evidence="5 8" id="KW-1133">Transmembrane helix</keyword>
<evidence type="ECO:0000313" key="11">
    <source>
        <dbReference type="Proteomes" id="UP000315344"/>
    </source>
</evidence>
<sequence length="205" mass="21469">MGSDAVTAPPPAASMCQGGIATIQIGRRSCRSLSRSDWIWRHLLRVSFDTLQTTRAILLIIASAAIFAWILVSNQIAAHLSGSILSISDSPAFVMLAILLIVLVLGLFLETVAAITILVPVLLPVATSVGIDPVHLGVVIVLALTIGLLTPPVGLVLYVLAAVSGVRFDRCVRATAPFLIPLVAVLLLVAFVPQLSLALPMAVGK</sequence>
<organism evidence="10 11">
    <name type="scientific">Paracoccus denitrificans</name>
    <dbReference type="NCBI Taxonomy" id="266"/>
    <lineage>
        <taxon>Bacteria</taxon>
        <taxon>Pseudomonadati</taxon>
        <taxon>Pseudomonadota</taxon>
        <taxon>Alphaproteobacteria</taxon>
        <taxon>Rhodobacterales</taxon>
        <taxon>Paracoccaceae</taxon>
        <taxon>Paracoccus</taxon>
    </lineage>
</organism>
<comment type="subcellular location">
    <subcellularLocation>
        <location evidence="1 7">Cell inner membrane</location>
        <topology evidence="1 7">Multi-pass membrane protein</topology>
    </subcellularLocation>
</comment>
<keyword evidence="3 7" id="KW-0997">Cell inner membrane</keyword>
<feature type="transmembrane region" description="Helical" evidence="8">
    <location>
        <begin position="178"/>
        <end position="203"/>
    </location>
</feature>
<accession>A0A533HYA3</accession>
<keyword evidence="2" id="KW-1003">Cell membrane</keyword>
<dbReference type="PANTHER" id="PTHR33362:SF3">
    <property type="entry name" value="SIALIC ACID TRAP TRANSPORTER PERMEASE PROTEIN SIAT"/>
    <property type="match status" value="1"/>
</dbReference>
<reference evidence="10 11" key="1">
    <citation type="journal article" date="2017" name="Nat. Commun.">
        <title>In situ click chemistry generation of cyclooxygenase-2 inhibitors.</title>
        <authorList>
            <person name="Bhardwaj A."/>
            <person name="Kaur J."/>
            <person name="Wuest M."/>
            <person name="Wuest F."/>
        </authorList>
    </citation>
    <scope>NUCLEOTIDE SEQUENCE [LARGE SCALE GENOMIC DNA]</scope>
    <source>
        <strain evidence="10">S2_012_000_R3_94</strain>
    </source>
</reference>
<evidence type="ECO:0000256" key="5">
    <source>
        <dbReference type="ARBA" id="ARBA00022989"/>
    </source>
</evidence>
<gene>
    <name evidence="10" type="ORF">DI616_18455</name>
</gene>
<evidence type="ECO:0000256" key="1">
    <source>
        <dbReference type="ARBA" id="ARBA00004429"/>
    </source>
</evidence>
<protein>
    <submittedName>
        <fullName evidence="10">TRAP transporter large permease subunit</fullName>
    </submittedName>
</protein>
<dbReference type="EMBL" id="VAFL01000023">
    <property type="protein sequence ID" value="TKW64479.1"/>
    <property type="molecule type" value="Genomic_DNA"/>
</dbReference>
<dbReference type="Proteomes" id="UP000315344">
    <property type="component" value="Unassembled WGS sequence"/>
</dbReference>
<evidence type="ECO:0000256" key="3">
    <source>
        <dbReference type="ARBA" id="ARBA00022519"/>
    </source>
</evidence>
<proteinExistence type="predicted"/>
<evidence type="ECO:0000259" key="9">
    <source>
        <dbReference type="Pfam" id="PF06808"/>
    </source>
</evidence>
<evidence type="ECO:0000256" key="7">
    <source>
        <dbReference type="RuleBase" id="RU369079"/>
    </source>
</evidence>
<evidence type="ECO:0000256" key="2">
    <source>
        <dbReference type="ARBA" id="ARBA00022475"/>
    </source>
</evidence>
<evidence type="ECO:0000256" key="8">
    <source>
        <dbReference type="SAM" id="Phobius"/>
    </source>
</evidence>